<dbReference type="AlphaFoldDB" id="A0A8J6TCE9"/>
<dbReference type="Proteomes" id="UP000603545">
    <property type="component" value="Unassembled WGS sequence"/>
</dbReference>
<evidence type="ECO:0000313" key="1">
    <source>
        <dbReference type="EMBL" id="MBC8200235.1"/>
    </source>
</evidence>
<organism evidence="1 2">
    <name type="scientific">Candidatus Desulfaltia bathyphila</name>
    <dbReference type="NCBI Taxonomy" id="2841697"/>
    <lineage>
        <taxon>Bacteria</taxon>
        <taxon>Pseudomonadati</taxon>
        <taxon>Thermodesulfobacteriota</taxon>
        <taxon>Desulfobacteria</taxon>
        <taxon>Desulfobacterales</taxon>
        <taxon>Desulfobacterales incertae sedis</taxon>
        <taxon>Candidatus Desulfaltia</taxon>
    </lineage>
</organism>
<dbReference type="EMBL" id="JACNLL010000087">
    <property type="protein sequence ID" value="MBC8200235.1"/>
    <property type="molecule type" value="Genomic_DNA"/>
</dbReference>
<evidence type="ECO:0000313" key="2">
    <source>
        <dbReference type="Proteomes" id="UP000603545"/>
    </source>
</evidence>
<protein>
    <submittedName>
        <fullName evidence="1">Uncharacterized protein</fullName>
    </submittedName>
</protein>
<reference evidence="1 2" key="1">
    <citation type="submission" date="2020-08" db="EMBL/GenBank/DDBJ databases">
        <title>Bridging the membrane lipid divide: bacteria of the FCB group superphylum have the potential to synthesize archaeal ether lipids.</title>
        <authorList>
            <person name="Villanueva L."/>
            <person name="Von Meijenfeldt F.A.B."/>
            <person name="Westbye A.B."/>
            <person name="Yadav S."/>
            <person name="Hopmans E.C."/>
            <person name="Dutilh B.E."/>
            <person name="Sinninghe Damste J.S."/>
        </authorList>
    </citation>
    <scope>NUCLEOTIDE SEQUENCE [LARGE SCALE GENOMIC DNA]</scope>
    <source>
        <strain evidence="1">NIOZ-UU82</strain>
    </source>
</reference>
<gene>
    <name evidence="1" type="ORF">H8E80_09385</name>
</gene>
<proteinExistence type="predicted"/>
<comment type="caution">
    <text evidence="1">The sequence shown here is derived from an EMBL/GenBank/DDBJ whole genome shotgun (WGS) entry which is preliminary data.</text>
</comment>
<sequence>MEKVEFYRKNDVDCYAFFYFPDDKSAGAVHMVIPNIGQTGVGRPVVTLGNIKNREEAVGKLRDAVDKL</sequence>
<name>A0A8J6TCE9_9BACT</name>
<accession>A0A8J6TCE9</accession>